<dbReference type="AlphaFoldDB" id="A0AAD7XZD7"/>
<feature type="transmembrane region" description="Helical" evidence="6">
    <location>
        <begin position="128"/>
        <end position="146"/>
    </location>
</feature>
<evidence type="ECO:0000256" key="3">
    <source>
        <dbReference type="ARBA" id="ARBA00022989"/>
    </source>
</evidence>
<dbReference type="PANTHER" id="PTHR31794">
    <property type="entry name" value="AUXIN EFFLUX TRANSPORTER FAMILY PROTEIN (EUROFUNG)"/>
    <property type="match status" value="1"/>
</dbReference>
<evidence type="ECO:0000313" key="7">
    <source>
        <dbReference type="EMBL" id="KAJ8658521.1"/>
    </source>
</evidence>
<feature type="transmembrane region" description="Helical" evidence="6">
    <location>
        <begin position="54"/>
        <end position="75"/>
    </location>
</feature>
<sequence>MMVVLFGLCLTRMGIFTMDKQKWLSKTNLVFFTPCLLFSNIASTISIQKLFAYWPIPAFYFTFAFVSWLLAHLVSRMAGLNAQYRRFVLACSVFGNTNSMPIAIITSLAVSEAGQILFWDADDSQEFVAARGISYTLFYAIFGNLLRWSYGYGLLQKTEQDLLDEQQEHDMHGRAESGKLNGGAEIVISKGYGSCSPIQDDDDEGRQQQGRMPDRRLSSMTLTAATDQDGDDEDDVKQSYAAAAAPVTPKEAPETTQLLASFPTLPAGGDMDGSSSHKNSSSHLISDLIMQAGQRIHRFMSPPLYAAFLALVVGLTPLKHLLYAKDSFLYPCLTKAIENCGRAAVPLILTTLGAQLYIISTSQHSAAPAMMKPVVSAILVRMVIMPFVVAPITIAFVVYGARISLLATDPVFITMMVVLGCSPTAINLVQITQVNNVFEEEMLRMLFWTYGVVCIPVCTAVVFLGLTIVDKVMLY</sequence>
<proteinExistence type="predicted"/>
<feature type="transmembrane region" description="Helical" evidence="6">
    <location>
        <begin position="304"/>
        <end position="323"/>
    </location>
</feature>
<dbReference type="GeneID" id="83213286"/>
<evidence type="ECO:0000313" key="8">
    <source>
        <dbReference type="Proteomes" id="UP001234581"/>
    </source>
</evidence>
<dbReference type="RefSeq" id="XP_058343434.1">
    <property type="nucleotide sequence ID" value="XM_058485911.1"/>
</dbReference>
<comment type="caution">
    <text evidence="7">The sequence shown here is derived from an EMBL/GenBank/DDBJ whole genome shotgun (WGS) entry which is preliminary data.</text>
</comment>
<feature type="transmembrane region" description="Helical" evidence="6">
    <location>
        <begin position="374"/>
        <end position="399"/>
    </location>
</feature>
<dbReference type="GO" id="GO:0016020">
    <property type="term" value="C:membrane"/>
    <property type="evidence" value="ECO:0007669"/>
    <property type="project" value="UniProtKB-SubCell"/>
</dbReference>
<feature type="transmembrane region" description="Helical" evidence="6">
    <location>
        <begin position="411"/>
        <end position="434"/>
    </location>
</feature>
<dbReference type="GO" id="GO:0055085">
    <property type="term" value="P:transmembrane transport"/>
    <property type="evidence" value="ECO:0007669"/>
    <property type="project" value="InterPro"/>
</dbReference>
<evidence type="ECO:0000256" key="1">
    <source>
        <dbReference type="ARBA" id="ARBA00004141"/>
    </source>
</evidence>
<gene>
    <name evidence="7" type="ORF">O0I10_005874</name>
</gene>
<keyword evidence="4 6" id="KW-0472">Membrane</keyword>
<comment type="subcellular location">
    <subcellularLocation>
        <location evidence="1">Membrane</location>
        <topology evidence="1">Multi-pass membrane protein</topology>
    </subcellularLocation>
</comment>
<keyword evidence="8" id="KW-1185">Reference proteome</keyword>
<feature type="transmembrane region" description="Helical" evidence="6">
    <location>
        <begin position="87"/>
        <end position="108"/>
    </location>
</feature>
<evidence type="ECO:0000256" key="6">
    <source>
        <dbReference type="SAM" id="Phobius"/>
    </source>
</evidence>
<keyword evidence="2 6" id="KW-0812">Transmembrane</keyword>
<dbReference type="GO" id="GO:0005783">
    <property type="term" value="C:endoplasmic reticulum"/>
    <property type="evidence" value="ECO:0007669"/>
    <property type="project" value="TreeGrafter"/>
</dbReference>
<dbReference type="InterPro" id="IPR004776">
    <property type="entry name" value="Mem_transp_PIN-like"/>
</dbReference>
<dbReference type="EMBL" id="JARTCD010000024">
    <property type="protein sequence ID" value="KAJ8658521.1"/>
    <property type="molecule type" value="Genomic_DNA"/>
</dbReference>
<keyword evidence="3 6" id="KW-1133">Transmembrane helix</keyword>
<evidence type="ECO:0000256" key="4">
    <source>
        <dbReference type="ARBA" id="ARBA00023136"/>
    </source>
</evidence>
<feature type="transmembrane region" description="Helical" evidence="6">
    <location>
        <begin position="446"/>
        <end position="469"/>
    </location>
</feature>
<dbReference type="Pfam" id="PF03547">
    <property type="entry name" value="Mem_trans"/>
    <property type="match status" value="1"/>
</dbReference>
<evidence type="ECO:0000256" key="2">
    <source>
        <dbReference type="ARBA" id="ARBA00022692"/>
    </source>
</evidence>
<dbReference type="Proteomes" id="UP001234581">
    <property type="component" value="Unassembled WGS sequence"/>
</dbReference>
<name>A0AAD7XZD7_9FUNG</name>
<evidence type="ECO:0000256" key="5">
    <source>
        <dbReference type="SAM" id="MobiDB-lite"/>
    </source>
</evidence>
<feature type="region of interest" description="Disordered" evidence="5">
    <location>
        <begin position="195"/>
        <end position="254"/>
    </location>
</feature>
<organism evidence="7 8">
    <name type="scientific">Lichtheimia ornata</name>
    <dbReference type="NCBI Taxonomy" id="688661"/>
    <lineage>
        <taxon>Eukaryota</taxon>
        <taxon>Fungi</taxon>
        <taxon>Fungi incertae sedis</taxon>
        <taxon>Mucoromycota</taxon>
        <taxon>Mucoromycotina</taxon>
        <taxon>Mucoromycetes</taxon>
        <taxon>Mucorales</taxon>
        <taxon>Lichtheimiaceae</taxon>
        <taxon>Lichtheimia</taxon>
    </lineage>
</organism>
<accession>A0AAD7XZD7</accession>
<evidence type="ECO:0008006" key="9">
    <source>
        <dbReference type="Google" id="ProtNLM"/>
    </source>
</evidence>
<feature type="compositionally biased region" description="Low complexity" evidence="5">
    <location>
        <begin position="241"/>
        <end position="254"/>
    </location>
</feature>
<dbReference type="PANTHER" id="PTHR31794:SF2">
    <property type="entry name" value="AUXIN EFFLUX TRANSPORTER FAMILY PROTEIN (EUROFUNG)"/>
    <property type="match status" value="1"/>
</dbReference>
<protein>
    <recommendedName>
        <fullName evidence="9">Auxin efflux carrier</fullName>
    </recommendedName>
</protein>
<reference evidence="7 8" key="1">
    <citation type="submission" date="2023-03" db="EMBL/GenBank/DDBJ databases">
        <title>Genome sequence of Lichtheimia ornata CBS 291.66.</title>
        <authorList>
            <person name="Mohabir J.T."/>
            <person name="Shea T.P."/>
            <person name="Kurbessoian T."/>
            <person name="Berby B."/>
            <person name="Fontaine J."/>
            <person name="Livny J."/>
            <person name="Gnirke A."/>
            <person name="Stajich J.E."/>
            <person name="Cuomo C.A."/>
        </authorList>
    </citation>
    <scope>NUCLEOTIDE SEQUENCE [LARGE SCALE GENOMIC DNA]</scope>
    <source>
        <strain evidence="7">CBS 291.66</strain>
    </source>
</reference>